<organism evidence="2 4">
    <name type="scientific">Trifolium pratense</name>
    <name type="common">Red clover</name>
    <dbReference type="NCBI Taxonomy" id="57577"/>
    <lineage>
        <taxon>Eukaryota</taxon>
        <taxon>Viridiplantae</taxon>
        <taxon>Streptophyta</taxon>
        <taxon>Embryophyta</taxon>
        <taxon>Tracheophyta</taxon>
        <taxon>Spermatophyta</taxon>
        <taxon>Magnoliopsida</taxon>
        <taxon>eudicotyledons</taxon>
        <taxon>Gunneridae</taxon>
        <taxon>Pentapetalae</taxon>
        <taxon>rosids</taxon>
        <taxon>fabids</taxon>
        <taxon>Fabales</taxon>
        <taxon>Fabaceae</taxon>
        <taxon>Papilionoideae</taxon>
        <taxon>50 kb inversion clade</taxon>
        <taxon>NPAAA clade</taxon>
        <taxon>Hologalegina</taxon>
        <taxon>IRL clade</taxon>
        <taxon>Trifolieae</taxon>
        <taxon>Trifolium</taxon>
    </lineage>
</organism>
<dbReference type="EMBL" id="ASHM01018304">
    <property type="protein sequence ID" value="PNX99914.1"/>
    <property type="molecule type" value="Genomic_DNA"/>
</dbReference>
<dbReference type="AlphaFoldDB" id="A0A2K3NA74"/>
<dbReference type="EMBL" id="ASHM01018320">
    <property type="protein sequence ID" value="PNX99927.1"/>
    <property type="molecule type" value="Genomic_DNA"/>
</dbReference>
<evidence type="ECO:0000313" key="4">
    <source>
        <dbReference type="Proteomes" id="UP000236291"/>
    </source>
</evidence>
<reference evidence="2 4" key="1">
    <citation type="journal article" date="2014" name="Am. J. Bot.">
        <title>Genome assembly and annotation for red clover (Trifolium pratense; Fabaceae).</title>
        <authorList>
            <person name="Istvanek J."/>
            <person name="Jaros M."/>
            <person name="Krenek A."/>
            <person name="Repkova J."/>
        </authorList>
    </citation>
    <scope>NUCLEOTIDE SEQUENCE [LARGE SCALE GENOMIC DNA]</scope>
    <source>
        <strain evidence="4">cv. Tatra</strain>
        <tissue evidence="2">Young leaves</tissue>
    </source>
</reference>
<evidence type="ECO:0000256" key="1">
    <source>
        <dbReference type="SAM" id="MobiDB-lite"/>
    </source>
</evidence>
<sequence>MSRTCYISQRCNDGGENNNLSQYQQPPSQVSASTDASFDNVVHDSAGSHE</sequence>
<reference evidence="2 4" key="2">
    <citation type="journal article" date="2017" name="Front. Plant Sci.">
        <title>Gene Classification and Mining of Molecular Markers Useful in Red Clover (Trifolium pratense) Breeding.</title>
        <authorList>
            <person name="Istvanek J."/>
            <person name="Dluhosova J."/>
            <person name="Dluhos P."/>
            <person name="Patkova L."/>
            <person name="Nedelnik J."/>
            <person name="Repkova J."/>
        </authorList>
    </citation>
    <scope>NUCLEOTIDE SEQUENCE [LARGE SCALE GENOMIC DNA]</scope>
    <source>
        <strain evidence="4">cv. Tatra</strain>
        <tissue evidence="2">Young leaves</tissue>
    </source>
</reference>
<feature type="compositionally biased region" description="Polar residues" evidence="1">
    <location>
        <begin position="11"/>
        <end position="37"/>
    </location>
</feature>
<protein>
    <submittedName>
        <fullName evidence="2">Uncharacterized protein</fullName>
    </submittedName>
</protein>
<feature type="non-terminal residue" evidence="2">
    <location>
        <position position="50"/>
    </location>
</feature>
<evidence type="ECO:0000313" key="2">
    <source>
        <dbReference type="EMBL" id="PNX99914.1"/>
    </source>
</evidence>
<evidence type="ECO:0000313" key="3">
    <source>
        <dbReference type="EMBL" id="PNX99927.1"/>
    </source>
</evidence>
<dbReference type="Proteomes" id="UP000236291">
    <property type="component" value="Unassembled WGS sequence"/>
</dbReference>
<accession>A0A2K3NA74</accession>
<gene>
    <name evidence="2" type="ORF">L195_g023186</name>
    <name evidence="3" type="ORF">L195_g023199</name>
</gene>
<proteinExistence type="predicted"/>
<name>A0A2K3NA74_TRIPR</name>
<feature type="region of interest" description="Disordered" evidence="1">
    <location>
        <begin position="11"/>
        <end position="50"/>
    </location>
</feature>
<comment type="caution">
    <text evidence="2">The sequence shown here is derived from an EMBL/GenBank/DDBJ whole genome shotgun (WGS) entry which is preliminary data.</text>
</comment>